<dbReference type="VEuPathDB" id="FungiDB:I7I52_09005"/>
<gene>
    <name evidence="1" type="ORF">I7I52_09005</name>
</gene>
<proteinExistence type="predicted"/>
<sequence length="75" mass="8694">MLPMNATRRSGGLPGTRITRPSWQAFRRITERTYKMVNENAPWPRVMYDSLEGGMDTDSVCFIHYSIHYSPINKS</sequence>
<dbReference type="AlphaFoldDB" id="A0A8H7YXG8"/>
<dbReference type="Proteomes" id="UP000670092">
    <property type="component" value="Unassembled WGS sequence"/>
</dbReference>
<comment type="caution">
    <text evidence="1">The sequence shown here is derived from an EMBL/GenBank/DDBJ whole genome shotgun (WGS) entry which is preliminary data.</text>
</comment>
<evidence type="ECO:0000313" key="1">
    <source>
        <dbReference type="EMBL" id="KAG5298886.1"/>
    </source>
</evidence>
<name>A0A8H7YXG8_AJECA</name>
<organism evidence="1 2">
    <name type="scientific">Ajellomyces capsulatus</name>
    <name type="common">Darling's disease fungus</name>
    <name type="synonym">Histoplasma capsulatum</name>
    <dbReference type="NCBI Taxonomy" id="5037"/>
    <lineage>
        <taxon>Eukaryota</taxon>
        <taxon>Fungi</taxon>
        <taxon>Dikarya</taxon>
        <taxon>Ascomycota</taxon>
        <taxon>Pezizomycotina</taxon>
        <taxon>Eurotiomycetes</taxon>
        <taxon>Eurotiomycetidae</taxon>
        <taxon>Onygenales</taxon>
        <taxon>Ajellomycetaceae</taxon>
        <taxon>Histoplasma</taxon>
    </lineage>
</organism>
<evidence type="ECO:0000313" key="2">
    <source>
        <dbReference type="Proteomes" id="UP000670092"/>
    </source>
</evidence>
<protein>
    <submittedName>
        <fullName evidence="1">Uncharacterized protein</fullName>
    </submittedName>
</protein>
<accession>A0A8H7YXG8</accession>
<reference evidence="1 2" key="1">
    <citation type="submission" date="2021-01" db="EMBL/GenBank/DDBJ databases">
        <title>Chromosome-level genome assembly of a human fungal pathogen reveals clustering of transcriptionally co-regulated genes.</title>
        <authorList>
            <person name="Voorhies M."/>
            <person name="Cohen S."/>
            <person name="Shea T.P."/>
            <person name="Petrus S."/>
            <person name="Munoz J.F."/>
            <person name="Poplawski S."/>
            <person name="Goldman W.E."/>
            <person name="Michael T."/>
            <person name="Cuomo C.A."/>
            <person name="Sil A."/>
            <person name="Beyhan S."/>
        </authorList>
    </citation>
    <scope>NUCLEOTIDE SEQUENCE [LARGE SCALE GENOMIC DNA]</scope>
    <source>
        <strain evidence="1 2">G184AR</strain>
    </source>
</reference>
<dbReference type="EMBL" id="JAEVHI010000002">
    <property type="protein sequence ID" value="KAG5298886.1"/>
    <property type="molecule type" value="Genomic_DNA"/>
</dbReference>